<dbReference type="HAMAP" id="MF_02124">
    <property type="entry name" value="GlgE"/>
    <property type="match status" value="1"/>
</dbReference>
<feature type="binding site" evidence="6">
    <location>
        <begin position="625"/>
        <end position="626"/>
    </location>
    <ligand>
        <name>alpha-maltose 1-phosphate</name>
        <dbReference type="ChEBI" id="CHEBI:63576"/>
    </ligand>
</feature>
<comment type="catalytic activity">
    <reaction evidence="5 6">
        <text>alpha-maltose 1-phosphate + [(1-&gt;4)-alpha-D-glucosyl](n) = [(1-&gt;4)-alpha-D-glucosyl](n+2) + phosphate</text>
        <dbReference type="Rhea" id="RHEA:42692"/>
        <dbReference type="Rhea" id="RHEA-COMP:9584"/>
        <dbReference type="Rhea" id="RHEA-COMP:10183"/>
        <dbReference type="ChEBI" id="CHEBI:15444"/>
        <dbReference type="ChEBI" id="CHEBI:43474"/>
        <dbReference type="ChEBI" id="CHEBI:63576"/>
        <dbReference type="EC" id="2.4.99.16"/>
    </reaction>
</comment>
<dbReference type="Gene3D" id="1.20.58.80">
    <property type="entry name" value="Phosphotransferase system, lactose/cellobiose-type IIA subunit"/>
    <property type="match status" value="1"/>
</dbReference>
<dbReference type="InterPro" id="IPR021828">
    <property type="entry name" value="GlgE_dom_N/S"/>
</dbReference>
<dbReference type="Pfam" id="PF11896">
    <property type="entry name" value="GlgE_dom_N_S"/>
    <property type="match status" value="1"/>
</dbReference>
<dbReference type="InterPro" id="IPR006047">
    <property type="entry name" value="GH13_cat_dom"/>
</dbReference>
<evidence type="ECO:0000256" key="1">
    <source>
        <dbReference type="ARBA" id="ARBA00011738"/>
    </source>
</evidence>
<dbReference type="GO" id="GO:0030979">
    <property type="term" value="P:alpha-glucan biosynthetic process"/>
    <property type="evidence" value="ECO:0007669"/>
    <property type="project" value="UniProtKB-UniRule"/>
</dbReference>
<dbReference type="PANTHER" id="PTHR47786">
    <property type="entry name" value="ALPHA-1,4-GLUCAN:MALTOSE-1-PHOSPHATE MALTOSYLTRANSFERASE"/>
    <property type="match status" value="1"/>
</dbReference>
<feature type="binding site" evidence="6">
    <location>
        <position position="356"/>
    </location>
    <ligand>
        <name>alpha-maltose 1-phosphate</name>
        <dbReference type="ChEBI" id="CHEBI:63576"/>
    </ligand>
</feature>
<dbReference type="STRING" id="202789.GCA_001457435_01771"/>
<dbReference type="Gene3D" id="2.60.40.1180">
    <property type="entry name" value="Golgi alpha-mannosidase II"/>
    <property type="match status" value="1"/>
</dbReference>
<comment type="caution">
    <text evidence="9">The sequence shown here is derived from an EMBL/GenBank/DDBJ whole genome shotgun (WGS) entry which is preliminary data.</text>
</comment>
<evidence type="ECO:0000259" key="8">
    <source>
        <dbReference type="SMART" id="SM00642"/>
    </source>
</evidence>
<feature type="active site" description="Proton donor" evidence="6">
    <location>
        <position position="515"/>
    </location>
</feature>
<dbReference type="AlphaFoldDB" id="K9EEB5"/>
<feature type="domain" description="Glycosyl hydrolase family 13 catalytic" evidence="8">
    <location>
        <begin position="303"/>
        <end position="635"/>
    </location>
</feature>
<comment type="subunit">
    <text evidence="1 6">Homodimer.</text>
</comment>
<keyword evidence="10" id="KW-1185">Reference proteome</keyword>
<dbReference type="Gene3D" id="2.60.40.10">
    <property type="entry name" value="Immunoglobulins"/>
    <property type="match status" value="1"/>
</dbReference>
<dbReference type="PATRIC" id="fig|883066.3.peg.383"/>
<keyword evidence="2 6" id="KW-0328">Glycosyltransferase</keyword>
<comment type="similarity">
    <text evidence="6">Belongs to the glycosyl hydrolase 13 family. GlgE subfamily.</text>
</comment>
<dbReference type="EMBL" id="AGWL01000002">
    <property type="protein sequence ID" value="EKU95579.1"/>
    <property type="molecule type" value="Genomic_DNA"/>
</dbReference>
<feature type="region of interest" description="Disordered" evidence="7">
    <location>
        <begin position="1"/>
        <end position="79"/>
    </location>
</feature>
<evidence type="ECO:0000256" key="5">
    <source>
        <dbReference type="ARBA" id="ARBA00048735"/>
    </source>
</evidence>
<sequence length="762" mass="85332">MSTATPNEKKKPATPVAAPAPEDSSATPAKPTKPTAKRAPARKTPAKSAARKPAAKKPRAKAPAAKQPTSRANTSTADEKRIEKALAQDPASPVAPTPAPYGNIGRIPIMDVMPQVQNGSWPAKATVREAFPVQATVWREGHDLFACEAVLVNEAGEEIQSAPMELIRPGLSRYQGWLTPPEIANYTFFVRSWSDPLATWRHNAEAKLPLRQDVDLVFLEAEQLLKRVLKSLPRTGENRQVIRDAIDVLTRKTIPLEVRYAAATSHAVEEVIREYPLCDFVTESDRFPLEVDRERALVGSWYEMFPRSVGAWKDDDGEWHSGTLRSAAEDLPRIAGLGFDVVYLTPISPIGTTDRKGKNNTLVAEPGDPGSPYAIGSPDGGHDAIHPDLGTFEDFDYFVGRAKEEGLEVALDVALQCSPDHPWLKEHPEWFSHRADGTIAFAENPPKKYQDIYPLNFDNDPEGIYEEIKRVLEVWVSHGVTIFRVDNPHTKPLNFWQKLLAEFRLKHPEVIFLAEAFTAPPMMQGLAAIGFHQSYCYFAWRNDKEEIEEYLLELGRDTAHVLRPAFWPTTHDILTPYMQHGGPNAWKIRAILAATGSPTWGIYSGYEFVENVPRPGFEEMIDNEKYEFRPRDYSRDPYGIQALFVQLNKIRTNHTALQRLRGISINETTNDHVVSFTKHARSEETPDGEADTVIVVLNLDPANTQEAVVKLDLTPLNVTPKFGAPLIEVTDELTGNTFYWNERPFVRLDPHQPAHILSVKVL</sequence>
<feature type="binding site" evidence="6">
    <location>
        <position position="416"/>
    </location>
    <ligand>
        <name>alpha-maltose 1-phosphate</name>
        <dbReference type="ChEBI" id="CHEBI:63576"/>
    </ligand>
</feature>
<dbReference type="PANTHER" id="PTHR47786:SF2">
    <property type="entry name" value="GLYCOSYL HYDROLASE FAMILY 13 CATALYTIC DOMAIN-CONTAINING PROTEIN"/>
    <property type="match status" value="1"/>
</dbReference>
<organism evidence="9 10">
    <name type="scientific">Actinobaculum massiliense ACS-171-V-Col2</name>
    <dbReference type="NCBI Taxonomy" id="883066"/>
    <lineage>
        <taxon>Bacteria</taxon>
        <taxon>Bacillati</taxon>
        <taxon>Actinomycetota</taxon>
        <taxon>Actinomycetes</taxon>
        <taxon>Actinomycetales</taxon>
        <taxon>Actinomycetaceae</taxon>
        <taxon>Actinobaculum</taxon>
    </lineage>
</organism>
<dbReference type="EC" id="2.4.99.16" evidence="6"/>
<dbReference type="InterPro" id="IPR026585">
    <property type="entry name" value="GlgE"/>
</dbReference>
<dbReference type="Pfam" id="PF00128">
    <property type="entry name" value="Alpha-amylase"/>
    <property type="match status" value="1"/>
</dbReference>
<dbReference type="SMART" id="SM00642">
    <property type="entry name" value="Aamy"/>
    <property type="match status" value="1"/>
</dbReference>
<gene>
    <name evidence="6" type="primary">glgE</name>
    <name evidence="9" type="ORF">HMPREF9233_00366</name>
</gene>
<dbReference type="eggNOG" id="COG0366">
    <property type="taxonomic scope" value="Bacteria"/>
</dbReference>
<feature type="site" description="Transition state stabilizer" evidence="6">
    <location>
        <position position="572"/>
    </location>
</feature>
<dbReference type="GO" id="GO:0016758">
    <property type="term" value="F:hexosyltransferase activity"/>
    <property type="evidence" value="ECO:0007669"/>
    <property type="project" value="UniProtKB-UniRule"/>
</dbReference>
<dbReference type="Gene3D" id="3.20.20.80">
    <property type="entry name" value="Glycosidases"/>
    <property type="match status" value="1"/>
</dbReference>
<evidence type="ECO:0000256" key="3">
    <source>
        <dbReference type="ARBA" id="ARBA00022679"/>
    </source>
</evidence>
<name>K9EEB5_9ACTO</name>
<dbReference type="InterPro" id="IPR017853">
    <property type="entry name" value="GH"/>
</dbReference>
<keyword evidence="4 6" id="KW-0119">Carbohydrate metabolism</keyword>
<evidence type="ECO:0000256" key="6">
    <source>
        <dbReference type="HAMAP-Rule" id="MF_02124"/>
    </source>
</evidence>
<dbReference type="GO" id="GO:0004553">
    <property type="term" value="F:hydrolase activity, hydrolyzing O-glycosyl compounds"/>
    <property type="evidence" value="ECO:0007669"/>
    <property type="project" value="InterPro"/>
</dbReference>
<evidence type="ECO:0000313" key="9">
    <source>
        <dbReference type="EMBL" id="EKU95579.1"/>
    </source>
</evidence>
<dbReference type="SUPFAM" id="SSF51445">
    <property type="entry name" value="(Trans)glycosidases"/>
    <property type="match status" value="1"/>
</dbReference>
<feature type="compositionally biased region" description="Polar residues" evidence="7">
    <location>
        <begin position="67"/>
        <end position="76"/>
    </location>
</feature>
<evidence type="ECO:0000313" key="10">
    <source>
        <dbReference type="Proteomes" id="UP000009888"/>
    </source>
</evidence>
<proteinExistence type="inferred from homology"/>
<reference evidence="9 10" key="1">
    <citation type="submission" date="2012-09" db="EMBL/GenBank/DDBJ databases">
        <title>The Genome Sequence of Actinobaculum massiliae ACS-171-V-COL2.</title>
        <authorList>
            <consortium name="The Broad Institute Genome Sequencing Platform"/>
            <person name="Earl A."/>
            <person name="Ward D."/>
            <person name="Feldgarden M."/>
            <person name="Gevers D."/>
            <person name="Saerens B."/>
            <person name="Vaneechoutte M."/>
            <person name="Walker B."/>
            <person name="Young S.K."/>
            <person name="Zeng Q."/>
            <person name="Gargeya S."/>
            <person name="Fitzgerald M."/>
            <person name="Haas B."/>
            <person name="Abouelleil A."/>
            <person name="Alvarado L."/>
            <person name="Arachchi H.M."/>
            <person name="Berlin A."/>
            <person name="Chapman S.B."/>
            <person name="Goldberg J."/>
            <person name="Griggs A."/>
            <person name="Gujja S."/>
            <person name="Hansen M."/>
            <person name="Howarth C."/>
            <person name="Imamovic A."/>
            <person name="Larimer J."/>
            <person name="McCowen C."/>
            <person name="Montmayeur A."/>
            <person name="Murphy C."/>
            <person name="Neiman D."/>
            <person name="Pearson M."/>
            <person name="Priest M."/>
            <person name="Roberts A."/>
            <person name="Saif S."/>
            <person name="Shea T."/>
            <person name="Sisk P."/>
            <person name="Sykes S."/>
            <person name="Wortman J."/>
            <person name="Nusbaum C."/>
            <person name="Birren B."/>
        </authorList>
    </citation>
    <scope>NUCLEOTIDE SEQUENCE [LARGE SCALE GENOMIC DNA]</scope>
    <source>
        <strain evidence="10">ACS-171-V-Col2</strain>
    </source>
</reference>
<keyword evidence="3 6" id="KW-0808">Transferase</keyword>
<dbReference type="RefSeq" id="WP_007000584.1">
    <property type="nucleotide sequence ID" value="NZ_JH992955.1"/>
</dbReference>
<dbReference type="InterPro" id="IPR049171">
    <property type="entry name" value="GLGE_C"/>
</dbReference>
<feature type="compositionally biased region" description="Low complexity" evidence="7">
    <location>
        <begin position="13"/>
        <end position="34"/>
    </location>
</feature>
<dbReference type="InterPro" id="IPR013780">
    <property type="entry name" value="Glyco_hydro_b"/>
</dbReference>
<feature type="compositionally biased region" description="Basic residues" evidence="7">
    <location>
        <begin position="35"/>
        <end position="60"/>
    </location>
</feature>
<accession>K9EEB5</accession>
<feature type="binding site" evidence="6">
    <location>
        <position position="451"/>
    </location>
    <ligand>
        <name>alpha-maltose 1-phosphate</name>
        <dbReference type="ChEBI" id="CHEBI:63576"/>
    </ligand>
</feature>
<dbReference type="Pfam" id="PF21702">
    <property type="entry name" value="GLGE_C"/>
    <property type="match status" value="1"/>
</dbReference>
<evidence type="ECO:0000256" key="7">
    <source>
        <dbReference type="SAM" id="MobiDB-lite"/>
    </source>
</evidence>
<feature type="active site" description="Nucleophile" evidence="6">
    <location>
        <position position="486"/>
    </location>
</feature>
<dbReference type="Proteomes" id="UP000009888">
    <property type="component" value="Unassembled WGS sequence"/>
</dbReference>
<evidence type="ECO:0000256" key="2">
    <source>
        <dbReference type="ARBA" id="ARBA00022676"/>
    </source>
</evidence>
<feature type="binding site" evidence="6">
    <location>
        <position position="487"/>
    </location>
    <ligand>
        <name>alpha-maltose 1-phosphate</name>
        <dbReference type="ChEBI" id="CHEBI:63576"/>
    </ligand>
</feature>
<protein>
    <recommendedName>
        <fullName evidence="6">Alpha-1,4-glucan:maltose-1-phosphate maltosyltransferase</fullName>
        <shortName evidence="6">GMPMT</shortName>
        <ecNumber evidence="6">2.4.99.16</ecNumber>
    </recommendedName>
    <alternativeName>
        <fullName evidence="6">(1-&gt;4)-alpha-D-glucan:maltose-1-phosphate alpha-D-maltosyltransferase</fullName>
    </alternativeName>
</protein>
<comment type="function">
    <text evidence="6">Maltosyltransferase that uses maltose 1-phosphate (M1P) as the sugar donor to elongate linear or branched alpha-(1-&gt;4)-glucans. Is involved in a branched alpha-glucan biosynthetic pathway from trehalose, together with TreS, Mak and GlgB.</text>
</comment>
<evidence type="ECO:0000256" key="4">
    <source>
        <dbReference type="ARBA" id="ARBA00023277"/>
    </source>
</evidence>
<dbReference type="HOGENOM" id="CLU_015798_0_0_11"/>
<dbReference type="InterPro" id="IPR013783">
    <property type="entry name" value="Ig-like_fold"/>
</dbReference>